<evidence type="ECO:0000256" key="1">
    <source>
        <dbReference type="PROSITE-ProRule" id="PRU00076"/>
    </source>
</evidence>
<feature type="disulfide bond" evidence="1">
    <location>
        <begin position="8"/>
        <end position="17"/>
    </location>
</feature>
<dbReference type="PROSITE" id="PS00022">
    <property type="entry name" value="EGF_1"/>
    <property type="match status" value="1"/>
</dbReference>
<feature type="transmembrane region" description="Helical" evidence="2">
    <location>
        <begin position="37"/>
        <end position="63"/>
    </location>
</feature>
<evidence type="ECO:0000313" key="4">
    <source>
        <dbReference type="EMBL" id="GIY95879.1"/>
    </source>
</evidence>
<keyword evidence="2" id="KW-0472">Membrane</keyword>
<keyword evidence="1" id="KW-1015">Disulfide bond</keyword>
<dbReference type="PROSITE" id="PS50026">
    <property type="entry name" value="EGF_3"/>
    <property type="match status" value="1"/>
</dbReference>
<dbReference type="AlphaFoldDB" id="A0AAV4XP92"/>
<feature type="domain" description="EGF-like" evidence="3">
    <location>
        <begin position="1"/>
        <end position="18"/>
    </location>
</feature>
<keyword evidence="2" id="KW-0812">Transmembrane</keyword>
<reference evidence="4 5" key="1">
    <citation type="submission" date="2021-06" db="EMBL/GenBank/DDBJ databases">
        <title>Caerostris extrusa draft genome.</title>
        <authorList>
            <person name="Kono N."/>
            <person name="Arakawa K."/>
        </authorList>
    </citation>
    <scope>NUCLEOTIDE SEQUENCE [LARGE SCALE GENOMIC DNA]</scope>
</reference>
<name>A0AAV4XP92_CAEEX</name>
<proteinExistence type="predicted"/>
<sequence length="163" mass="17767">MRSPTCLCPDGFVGSRCETSQPQSLPKSNGSSFPTELIASIGIPVCTILLLGILLAFAVVIYCRRKRGLPFMHVRMQDSANVEINNPMYLKEDYDYEASEALNASISQEATNFTNPVYDSLYPVGSTNSEEKKGLLQGDSVNVDFRDGSSHLGQTSSNDHPLA</sequence>
<gene>
    <name evidence="4" type="ORF">CEXT_577821</name>
</gene>
<accession>A0AAV4XP92</accession>
<keyword evidence="1" id="KW-0245">EGF-like domain</keyword>
<evidence type="ECO:0000313" key="5">
    <source>
        <dbReference type="Proteomes" id="UP001054945"/>
    </source>
</evidence>
<organism evidence="4 5">
    <name type="scientific">Caerostris extrusa</name>
    <name type="common">Bark spider</name>
    <name type="synonym">Caerostris bankana</name>
    <dbReference type="NCBI Taxonomy" id="172846"/>
    <lineage>
        <taxon>Eukaryota</taxon>
        <taxon>Metazoa</taxon>
        <taxon>Ecdysozoa</taxon>
        <taxon>Arthropoda</taxon>
        <taxon>Chelicerata</taxon>
        <taxon>Arachnida</taxon>
        <taxon>Araneae</taxon>
        <taxon>Araneomorphae</taxon>
        <taxon>Entelegynae</taxon>
        <taxon>Araneoidea</taxon>
        <taxon>Araneidae</taxon>
        <taxon>Caerostris</taxon>
    </lineage>
</organism>
<protein>
    <recommendedName>
        <fullName evidence="3">EGF-like domain-containing protein</fullName>
    </recommendedName>
</protein>
<keyword evidence="5" id="KW-1185">Reference proteome</keyword>
<dbReference type="Gene3D" id="2.10.25.10">
    <property type="entry name" value="Laminin"/>
    <property type="match status" value="1"/>
</dbReference>
<dbReference type="Proteomes" id="UP001054945">
    <property type="component" value="Unassembled WGS sequence"/>
</dbReference>
<dbReference type="InterPro" id="IPR000742">
    <property type="entry name" value="EGF"/>
</dbReference>
<comment type="caution">
    <text evidence="1">Lacks conserved residue(s) required for the propagation of feature annotation.</text>
</comment>
<dbReference type="EMBL" id="BPLR01000588">
    <property type="protein sequence ID" value="GIY95879.1"/>
    <property type="molecule type" value="Genomic_DNA"/>
</dbReference>
<keyword evidence="2" id="KW-1133">Transmembrane helix</keyword>
<evidence type="ECO:0000256" key="2">
    <source>
        <dbReference type="SAM" id="Phobius"/>
    </source>
</evidence>
<dbReference type="PROSITE" id="PS01186">
    <property type="entry name" value="EGF_2"/>
    <property type="match status" value="1"/>
</dbReference>
<evidence type="ECO:0000259" key="3">
    <source>
        <dbReference type="PROSITE" id="PS50026"/>
    </source>
</evidence>
<comment type="caution">
    <text evidence="4">The sequence shown here is derived from an EMBL/GenBank/DDBJ whole genome shotgun (WGS) entry which is preliminary data.</text>
</comment>